<evidence type="ECO:0000313" key="14">
    <source>
        <dbReference type="EMBL" id="MCK0531419.1"/>
    </source>
</evidence>
<feature type="binding site" evidence="10">
    <location>
        <begin position="20"/>
        <end position="27"/>
    </location>
    <ligand>
        <name>ATP</name>
        <dbReference type="ChEBI" id="CHEBI:30616"/>
    </ligand>
</feature>
<dbReference type="Proteomes" id="UP001203512">
    <property type="component" value="Unassembled WGS sequence"/>
</dbReference>
<evidence type="ECO:0000256" key="7">
    <source>
        <dbReference type="ARBA" id="ARBA00022840"/>
    </source>
</evidence>
<accession>A0ABT0DWJ6</accession>
<comment type="cofactor">
    <cofactor evidence="1 10">
        <name>Mg(2+)</name>
        <dbReference type="ChEBI" id="CHEBI:18420"/>
    </cofactor>
</comment>
<evidence type="ECO:0000256" key="4">
    <source>
        <dbReference type="ARBA" id="ARBA00022679"/>
    </source>
</evidence>
<dbReference type="GO" id="GO:0052381">
    <property type="term" value="F:tRNA dimethylallyltransferase activity"/>
    <property type="evidence" value="ECO:0007669"/>
    <property type="project" value="UniProtKB-EC"/>
</dbReference>
<dbReference type="InterPro" id="IPR027417">
    <property type="entry name" value="P-loop_NTPase"/>
</dbReference>
<comment type="caution">
    <text evidence="14">The sequence shown here is derived from an EMBL/GenBank/DDBJ whole genome shotgun (WGS) entry which is preliminary data.</text>
</comment>
<dbReference type="InterPro" id="IPR018022">
    <property type="entry name" value="IPT"/>
</dbReference>
<feature type="site" description="Interaction with substrate tRNA" evidence="10">
    <location>
        <position position="111"/>
    </location>
</feature>
<keyword evidence="8 10" id="KW-0460">Magnesium</keyword>
<dbReference type="PANTHER" id="PTHR11088:SF60">
    <property type="entry name" value="TRNA DIMETHYLALLYLTRANSFERASE"/>
    <property type="match status" value="1"/>
</dbReference>
<comment type="caution">
    <text evidence="10">Lacks conserved residue(s) required for the propagation of feature annotation.</text>
</comment>
<dbReference type="NCBIfam" id="TIGR00174">
    <property type="entry name" value="miaA"/>
    <property type="match status" value="1"/>
</dbReference>
<protein>
    <recommendedName>
        <fullName evidence="10">tRNA dimethylallyltransferase</fullName>
        <ecNumber evidence="10">2.5.1.75</ecNumber>
    </recommendedName>
    <alternativeName>
        <fullName evidence="10">Dimethylallyl diphosphate:tRNA dimethylallyltransferase</fullName>
        <shortName evidence="10">DMAPP:tRNA dimethylallyltransferase</shortName>
        <shortName evidence="10">DMATase</shortName>
    </alternativeName>
    <alternativeName>
        <fullName evidence="10">Isopentenyl-diphosphate:tRNA isopentenyltransferase</fullName>
        <shortName evidence="10">IPP transferase</shortName>
        <shortName evidence="10">IPPT</shortName>
        <shortName evidence="10">IPTase</shortName>
    </alternativeName>
</protein>
<comment type="catalytic activity">
    <reaction evidence="9 10 11">
        <text>adenosine(37) in tRNA + dimethylallyl diphosphate = N(6)-dimethylallyladenosine(37) in tRNA + diphosphate</text>
        <dbReference type="Rhea" id="RHEA:26482"/>
        <dbReference type="Rhea" id="RHEA-COMP:10162"/>
        <dbReference type="Rhea" id="RHEA-COMP:10375"/>
        <dbReference type="ChEBI" id="CHEBI:33019"/>
        <dbReference type="ChEBI" id="CHEBI:57623"/>
        <dbReference type="ChEBI" id="CHEBI:74411"/>
        <dbReference type="ChEBI" id="CHEBI:74415"/>
        <dbReference type="EC" id="2.5.1.75"/>
    </reaction>
</comment>
<reference evidence="14 15" key="1">
    <citation type="submission" date="2022-04" db="EMBL/GenBank/DDBJ databases">
        <authorList>
            <person name="Huq M.A."/>
        </authorList>
    </citation>
    <scope>NUCLEOTIDE SEQUENCE [LARGE SCALE GENOMIC DNA]</scope>
    <source>
        <strain evidence="14 15">MAH-33</strain>
    </source>
</reference>
<organism evidence="14 15">
    <name type="scientific">Sphingobium agri</name>
    <dbReference type="NCBI Taxonomy" id="2933566"/>
    <lineage>
        <taxon>Bacteria</taxon>
        <taxon>Pseudomonadati</taxon>
        <taxon>Pseudomonadota</taxon>
        <taxon>Alphaproteobacteria</taxon>
        <taxon>Sphingomonadales</taxon>
        <taxon>Sphingomonadaceae</taxon>
        <taxon>Sphingobium</taxon>
    </lineage>
</organism>
<evidence type="ECO:0000256" key="9">
    <source>
        <dbReference type="ARBA" id="ARBA00049563"/>
    </source>
</evidence>
<dbReference type="InterPro" id="IPR039657">
    <property type="entry name" value="Dimethylallyltransferase"/>
</dbReference>
<feature type="site" description="Interaction with substrate tRNA" evidence="10">
    <location>
        <position position="133"/>
    </location>
</feature>
<evidence type="ECO:0000256" key="8">
    <source>
        <dbReference type="ARBA" id="ARBA00022842"/>
    </source>
</evidence>
<comment type="similarity">
    <text evidence="3 10 13">Belongs to the IPP transferase family.</text>
</comment>
<evidence type="ECO:0000256" key="3">
    <source>
        <dbReference type="ARBA" id="ARBA00005842"/>
    </source>
</evidence>
<dbReference type="Gene3D" id="3.40.50.300">
    <property type="entry name" value="P-loop containing nucleotide triphosphate hydrolases"/>
    <property type="match status" value="1"/>
</dbReference>
<dbReference type="Gene3D" id="1.10.20.140">
    <property type="match status" value="1"/>
</dbReference>
<comment type="function">
    <text evidence="2 10 12">Catalyzes the transfer of a dimethylallyl group onto the adenine at position 37 in tRNAs that read codons beginning with uridine, leading to the formation of N6-(dimethylallyl)adenosine (i(6)A).</text>
</comment>
<proteinExistence type="inferred from homology"/>
<feature type="binding site" evidence="10">
    <location>
        <begin position="22"/>
        <end position="27"/>
    </location>
    <ligand>
        <name>substrate</name>
    </ligand>
</feature>
<keyword evidence="15" id="KW-1185">Reference proteome</keyword>
<dbReference type="EC" id="2.5.1.75" evidence="10"/>
<dbReference type="Pfam" id="PF01715">
    <property type="entry name" value="IPPT"/>
    <property type="match status" value="1"/>
</dbReference>
<dbReference type="PANTHER" id="PTHR11088">
    <property type="entry name" value="TRNA DIMETHYLALLYLTRANSFERASE"/>
    <property type="match status" value="1"/>
</dbReference>
<comment type="subunit">
    <text evidence="10">Monomer.</text>
</comment>
<evidence type="ECO:0000256" key="1">
    <source>
        <dbReference type="ARBA" id="ARBA00001946"/>
    </source>
</evidence>
<dbReference type="SUPFAM" id="SSF52540">
    <property type="entry name" value="P-loop containing nucleoside triphosphate hydrolases"/>
    <property type="match status" value="1"/>
</dbReference>
<dbReference type="EMBL" id="JALKHS010000006">
    <property type="protein sequence ID" value="MCK0531419.1"/>
    <property type="molecule type" value="Genomic_DNA"/>
</dbReference>
<dbReference type="RefSeq" id="WP_247231037.1">
    <property type="nucleotide sequence ID" value="NZ_JALKHS010000006.1"/>
</dbReference>
<gene>
    <name evidence="10 14" type="primary">miaA</name>
    <name evidence="14" type="ORF">MU848_07465</name>
</gene>
<evidence type="ECO:0000256" key="13">
    <source>
        <dbReference type="RuleBase" id="RU003785"/>
    </source>
</evidence>
<keyword evidence="5 10" id="KW-0819">tRNA processing</keyword>
<keyword evidence="7 10" id="KW-0067">ATP-binding</keyword>
<sequence length="314" mass="34151">MDTPETSKGESRPRVALIAGPTASGKSALAVRLAQSANGIVINADASQVYADLHILSARPSAEDMGGVPHRLFGHIDGAEACTAARWAAEASTEIEKAHAGGRLPILVGGTGLYLRTLLDGIAPVPEIDPDIRSFVRSMAVADAHAALTIEDPAAAARLAPADSTRVARALEVVRSTGKPLGFWQQHKRGGIGERIDLAPLILLPPRDWLIARCDRRFEQMVHMGAVQEVEALLARDLPADLPVMRAIGVPEIRGWLQGEMDRETMLEKGRIATRQYAKRQYTWFSRQPPPAWAIEQRKIDDQIAEELVIKLLI</sequence>
<keyword evidence="4 10" id="KW-0808">Transferase</keyword>
<evidence type="ECO:0000256" key="10">
    <source>
        <dbReference type="HAMAP-Rule" id="MF_00185"/>
    </source>
</evidence>
<evidence type="ECO:0000313" key="15">
    <source>
        <dbReference type="Proteomes" id="UP001203512"/>
    </source>
</evidence>
<evidence type="ECO:0000256" key="12">
    <source>
        <dbReference type="RuleBase" id="RU003784"/>
    </source>
</evidence>
<evidence type="ECO:0000256" key="2">
    <source>
        <dbReference type="ARBA" id="ARBA00003213"/>
    </source>
</evidence>
<dbReference type="HAMAP" id="MF_00185">
    <property type="entry name" value="IPP_trans"/>
    <property type="match status" value="1"/>
</dbReference>
<evidence type="ECO:0000256" key="11">
    <source>
        <dbReference type="RuleBase" id="RU003783"/>
    </source>
</evidence>
<keyword evidence="6 10" id="KW-0547">Nucleotide-binding</keyword>
<name>A0ABT0DWJ6_9SPHN</name>
<evidence type="ECO:0000256" key="5">
    <source>
        <dbReference type="ARBA" id="ARBA00022694"/>
    </source>
</evidence>
<evidence type="ECO:0000256" key="6">
    <source>
        <dbReference type="ARBA" id="ARBA00022741"/>
    </source>
</evidence>